<dbReference type="Proteomes" id="UP001501303">
    <property type="component" value="Unassembled WGS sequence"/>
</dbReference>
<evidence type="ECO:0000313" key="1">
    <source>
        <dbReference type="EMBL" id="GAA1898273.1"/>
    </source>
</evidence>
<keyword evidence="2" id="KW-1185">Reference proteome</keyword>
<sequence>MELDAPRPTGETAAVCRDLHAVLPGEVEGQRRGTPAEETPYAAFWGDPPIVLRCGVPRPQVLTPGSDTYDPLSDAVVVNDVSWLLEEEPDGYRFTTTERVVYVEVVVPGAYAPEVGVLVDLAEAVATAVEEKPL</sequence>
<comment type="caution">
    <text evidence="1">The sequence shown here is derived from an EMBL/GenBank/DDBJ whole genome shotgun (WGS) entry which is preliminary data.</text>
</comment>
<evidence type="ECO:0000313" key="2">
    <source>
        <dbReference type="Proteomes" id="UP001501303"/>
    </source>
</evidence>
<dbReference type="Pfam" id="PF12028">
    <property type="entry name" value="DUF3515"/>
    <property type="match status" value="1"/>
</dbReference>
<evidence type="ECO:0008006" key="3">
    <source>
        <dbReference type="Google" id="ProtNLM"/>
    </source>
</evidence>
<accession>A0ABN2NRB0</accession>
<dbReference type="EMBL" id="BAAAMJ010000006">
    <property type="protein sequence ID" value="GAA1898273.1"/>
    <property type="molecule type" value="Genomic_DNA"/>
</dbReference>
<organism evidence="1 2">
    <name type="scientific">Streptomyces sodiiphilus</name>
    <dbReference type="NCBI Taxonomy" id="226217"/>
    <lineage>
        <taxon>Bacteria</taxon>
        <taxon>Bacillati</taxon>
        <taxon>Actinomycetota</taxon>
        <taxon>Actinomycetes</taxon>
        <taxon>Kitasatosporales</taxon>
        <taxon>Streptomycetaceae</taxon>
        <taxon>Streptomyces</taxon>
    </lineage>
</organism>
<protein>
    <recommendedName>
        <fullName evidence="3">DUF3515 domain-containing protein</fullName>
    </recommendedName>
</protein>
<name>A0ABN2NRB0_9ACTN</name>
<reference evidence="1 2" key="1">
    <citation type="journal article" date="2019" name="Int. J. Syst. Evol. Microbiol.">
        <title>The Global Catalogue of Microorganisms (GCM) 10K type strain sequencing project: providing services to taxonomists for standard genome sequencing and annotation.</title>
        <authorList>
            <consortium name="The Broad Institute Genomics Platform"/>
            <consortium name="The Broad Institute Genome Sequencing Center for Infectious Disease"/>
            <person name="Wu L."/>
            <person name="Ma J."/>
        </authorList>
    </citation>
    <scope>NUCLEOTIDE SEQUENCE [LARGE SCALE GENOMIC DNA]</scope>
    <source>
        <strain evidence="1 2">JCM 13581</strain>
    </source>
</reference>
<gene>
    <name evidence="1" type="ORF">GCM10009716_05160</name>
</gene>
<dbReference type="InterPro" id="IPR021903">
    <property type="entry name" value="DUF3515"/>
</dbReference>
<proteinExistence type="predicted"/>